<feature type="region of interest" description="Disordered" evidence="1">
    <location>
        <begin position="721"/>
        <end position="740"/>
    </location>
</feature>
<evidence type="ECO:0000313" key="3">
    <source>
        <dbReference type="Proteomes" id="UP000306050"/>
    </source>
</evidence>
<feature type="region of interest" description="Disordered" evidence="1">
    <location>
        <begin position="886"/>
        <end position="914"/>
    </location>
</feature>
<dbReference type="KEGG" id="sgra:EX895_000001"/>
<keyword evidence="3" id="KW-1185">Reference proteome</keyword>
<accession>A0A4U7L2L8</accession>
<dbReference type="Proteomes" id="UP000306050">
    <property type="component" value="Chromosome SGRAM"/>
</dbReference>
<organism evidence="2 3">
    <name type="scientific">Sporisorium graminicola</name>
    <dbReference type="NCBI Taxonomy" id="280036"/>
    <lineage>
        <taxon>Eukaryota</taxon>
        <taxon>Fungi</taxon>
        <taxon>Dikarya</taxon>
        <taxon>Basidiomycota</taxon>
        <taxon>Ustilaginomycotina</taxon>
        <taxon>Ustilaginomycetes</taxon>
        <taxon>Ustilaginales</taxon>
        <taxon>Ustilaginaceae</taxon>
        <taxon>Sporisorium</taxon>
    </lineage>
</organism>
<dbReference type="PANTHER" id="PTHR33266:SF1">
    <property type="entry name" value="F-BOX DOMAIN-CONTAINING PROTEIN"/>
    <property type="match status" value="1"/>
</dbReference>
<proteinExistence type="predicted"/>
<sequence>MDSSGRGAALRDLVDASNLLGHLDLVTSPPDPNLQPRQCLQLVLEHAFKKRGCQPAQSSSSPTSASFSDSLFQGPGLELLSLFLRTHKRVFTKKLSADDDADVDITAQSSAHAKVLPVIQSSGFGKSRLCVQLSTLYPGMLVCLRELGGDQASFPPQDSQAFEYFEQSRQLASRHTDFDKVDAQLHILSWLALYCDTMAHYLDMFKQASGCFDVQHGCPAAQHQACWSTVVFHLALAIHSSPSSRFVPESHFDNIDPASMCSRAKANLDPLVRSPPSHPMPASTPPVFRLADETNAAVDDVSRARQRAPPLSTFRFRTALLNHISRHAHDLYQVLQVTCGTATTSATMRIRAALGQYLSPAIRGLENLAPRLPTPSFAFIALDECGYFIDLLPIVRRLWFQARPAATWILLIDTNVDLAPPTSVDAFYKASRRLDIENMFQLCRPFLAMPTDVNLSKDDLTAILQLALPADGHNLSLRDLNLLLPKMGRPLWYDAIYQSEGVLRPHNIISKLVFPAGWQWPSSTPPAFSTGIDENALALASQRIRIELTANSGTKFVHTFLQRQISEHLRYVGLISTTSETIVTSNPSEPALCAAVAWFFRLPGPDLMCKWGLVVHALVNARAPLGMDVGAQGEQGVMLLCTMAADLAATAMYSAQLSVSEVVPASAEVMYEAVVAPTRLSDWLKTLIGERYVRVSWPPENNKGDKMADDDVDAANYEGAAQTPNQSAHGQSPADAEDTSLAEFDSWAQQAWINFKHVVVLDKLVDHEAIDPMLLPELWLRHAAAQGPSSQPGWDLLIPVYHCASSNKPPIGAERFDAQKMSYVAIQVKNWSSAVPVKIKNGPVGPKLMGLMQPTQCVELFLELGAPCHETGHEYSIRRFPPLAPPHQSPAAAAAAGRQTGRGKKRAPDVEPIEPDTPVLLRHHFYVRGSEATTFPLISQLRPDYQHFISLLLGRFETVSDFEFEKAKNQLVRGSSKQHQAAWQAEEHRRQGLLVRVGNLSN</sequence>
<evidence type="ECO:0000313" key="2">
    <source>
        <dbReference type="EMBL" id="TKY91066.1"/>
    </source>
</evidence>
<dbReference type="AlphaFoldDB" id="A0A4U7L2L8"/>
<name>A0A4U7L2L8_9BASI</name>
<dbReference type="EMBL" id="SRRM01000001">
    <property type="protein sequence ID" value="TKY91066.1"/>
    <property type="molecule type" value="Genomic_DNA"/>
</dbReference>
<evidence type="ECO:0000256" key="1">
    <source>
        <dbReference type="SAM" id="MobiDB-lite"/>
    </source>
</evidence>
<gene>
    <name evidence="2" type="ORF">EX895_000001</name>
</gene>
<dbReference type="GeneID" id="40722896"/>
<dbReference type="RefSeq" id="XP_029743051.1">
    <property type="nucleotide sequence ID" value="XM_029880603.1"/>
</dbReference>
<dbReference type="PANTHER" id="PTHR33266">
    <property type="entry name" value="CHROMOSOME 15, WHOLE GENOME SHOTGUN SEQUENCE"/>
    <property type="match status" value="1"/>
</dbReference>
<protein>
    <submittedName>
        <fullName evidence="2">Uncharacterized protein</fullName>
    </submittedName>
</protein>
<dbReference type="OrthoDB" id="107110at2759"/>
<comment type="caution">
    <text evidence="2">The sequence shown here is derived from an EMBL/GenBank/DDBJ whole genome shotgun (WGS) entry which is preliminary data.</text>
</comment>
<reference evidence="2 3" key="1">
    <citation type="submission" date="2019-05" db="EMBL/GenBank/DDBJ databases">
        <title>Sporisorium graminicola CBS 10092 draft sequencing and annotation.</title>
        <authorList>
            <person name="Solano-Gonzalez S."/>
            <person name="Caddick M.X."/>
            <person name="Darby A."/>
        </authorList>
    </citation>
    <scope>NUCLEOTIDE SEQUENCE [LARGE SCALE GENOMIC DNA]</scope>
    <source>
        <strain evidence="2 3">CBS 10092</strain>
    </source>
</reference>